<feature type="domain" description="Protein kinase" evidence="1">
    <location>
        <begin position="27"/>
        <end position="346"/>
    </location>
</feature>
<sequence length="346" mass="38821">MASKSSPLNTLPTNPPAQFLKEITDGFSDARKLGEGAFRTVYEGILQDGEKIAVKKLSDNALVAPEKQFTIGVGNLMAMQHPNIVRLLGYCHEPQKKLIEHSGRYIIVDVVESMLYYEYVPNGNLDKYIFAIMEASSSAFNLYALLQDPSCTLQLGLGSSSVLLQFIRCVWTLTITHQILTYKTVSLTEVKVKQGVLPEGVRMIAVKRLAENAPVPAGITFETEVTNLMALKHENIVELVHYCHESQKKVVQHNGRYVIVDVIESCLCYKYLPKLSLDKYVYDEQIMYKYPLLDPNGLQQVKACIIIGLKCVEADRNKRPSIADIVDKLNGKRVPIFDQVSPFQHA</sequence>
<organism evidence="2 3">
    <name type="scientific">Miscanthus lutarioriparius</name>
    <dbReference type="NCBI Taxonomy" id="422564"/>
    <lineage>
        <taxon>Eukaryota</taxon>
        <taxon>Viridiplantae</taxon>
        <taxon>Streptophyta</taxon>
        <taxon>Embryophyta</taxon>
        <taxon>Tracheophyta</taxon>
        <taxon>Spermatophyta</taxon>
        <taxon>Magnoliopsida</taxon>
        <taxon>Liliopsida</taxon>
        <taxon>Poales</taxon>
        <taxon>Poaceae</taxon>
        <taxon>PACMAD clade</taxon>
        <taxon>Panicoideae</taxon>
        <taxon>Andropogonodae</taxon>
        <taxon>Andropogoneae</taxon>
        <taxon>Saccharinae</taxon>
        <taxon>Miscanthus</taxon>
    </lineage>
</organism>
<proteinExistence type="predicted"/>
<dbReference type="GO" id="GO:0004713">
    <property type="term" value="F:protein tyrosine kinase activity"/>
    <property type="evidence" value="ECO:0007669"/>
    <property type="project" value="InterPro"/>
</dbReference>
<dbReference type="PANTHER" id="PTHR45707:SF59">
    <property type="entry name" value="PROTEIN KINASE DOMAIN-CONTAINING PROTEIN"/>
    <property type="match status" value="1"/>
</dbReference>
<protein>
    <recommendedName>
        <fullName evidence="1">Protein kinase domain-containing protein</fullName>
    </recommendedName>
</protein>
<dbReference type="Gene3D" id="3.30.200.20">
    <property type="entry name" value="Phosphorylase Kinase, domain 1"/>
    <property type="match status" value="2"/>
</dbReference>
<reference evidence="2" key="1">
    <citation type="submission" date="2020-10" db="EMBL/GenBank/DDBJ databases">
        <authorList>
            <person name="Han B."/>
            <person name="Lu T."/>
            <person name="Zhao Q."/>
            <person name="Huang X."/>
            <person name="Zhao Y."/>
        </authorList>
    </citation>
    <scope>NUCLEOTIDE SEQUENCE</scope>
</reference>
<dbReference type="InterPro" id="IPR020635">
    <property type="entry name" value="Tyr_kinase_cat_dom"/>
</dbReference>
<evidence type="ECO:0000313" key="3">
    <source>
        <dbReference type="Proteomes" id="UP000604825"/>
    </source>
</evidence>
<dbReference type="FunFam" id="3.30.200.20:FF:000465">
    <property type="entry name" value="Cysteine-rich receptor-like protein kinase 6"/>
    <property type="match status" value="1"/>
</dbReference>
<dbReference type="InterPro" id="IPR011009">
    <property type="entry name" value="Kinase-like_dom_sf"/>
</dbReference>
<dbReference type="PROSITE" id="PS50011">
    <property type="entry name" value="PROTEIN_KINASE_DOM"/>
    <property type="match status" value="1"/>
</dbReference>
<keyword evidence="3" id="KW-1185">Reference proteome</keyword>
<dbReference type="GO" id="GO:0005524">
    <property type="term" value="F:ATP binding"/>
    <property type="evidence" value="ECO:0007669"/>
    <property type="project" value="InterPro"/>
</dbReference>
<dbReference type="EMBL" id="CAJGYO010000010">
    <property type="protein sequence ID" value="CAD6257508.1"/>
    <property type="molecule type" value="Genomic_DNA"/>
</dbReference>
<dbReference type="Pfam" id="PF07714">
    <property type="entry name" value="PK_Tyr_Ser-Thr"/>
    <property type="match status" value="1"/>
</dbReference>
<dbReference type="SUPFAM" id="SSF56112">
    <property type="entry name" value="Protein kinase-like (PK-like)"/>
    <property type="match status" value="2"/>
</dbReference>
<dbReference type="AlphaFoldDB" id="A0A811QE28"/>
<evidence type="ECO:0000313" key="2">
    <source>
        <dbReference type="EMBL" id="CAD6257508.1"/>
    </source>
</evidence>
<gene>
    <name evidence="2" type="ORF">NCGR_LOCUS40993</name>
</gene>
<accession>A0A811QE28</accession>
<dbReference type="InterPro" id="IPR000719">
    <property type="entry name" value="Prot_kinase_dom"/>
</dbReference>
<dbReference type="PANTHER" id="PTHR45707">
    <property type="entry name" value="C2 CALCIUM/LIPID-BINDING PLANT PHOSPHORIBOSYLTRANSFERASE FAMILY PROTEIN"/>
    <property type="match status" value="1"/>
</dbReference>
<dbReference type="Proteomes" id="UP000604825">
    <property type="component" value="Unassembled WGS sequence"/>
</dbReference>
<dbReference type="SMART" id="SM00219">
    <property type="entry name" value="TyrKc"/>
    <property type="match status" value="1"/>
</dbReference>
<evidence type="ECO:0000259" key="1">
    <source>
        <dbReference type="PROSITE" id="PS50011"/>
    </source>
</evidence>
<dbReference type="InterPro" id="IPR001245">
    <property type="entry name" value="Ser-Thr/Tyr_kinase_cat_dom"/>
</dbReference>
<dbReference type="OrthoDB" id="582659at2759"/>
<comment type="caution">
    <text evidence="2">The sequence shown here is derived from an EMBL/GenBank/DDBJ whole genome shotgun (WGS) entry which is preliminary data.</text>
</comment>
<name>A0A811QE28_9POAL</name>